<gene>
    <name evidence="1" type="ORF">HNQ96_005795</name>
</gene>
<evidence type="ECO:0000313" key="1">
    <source>
        <dbReference type="EMBL" id="MBB6469901.1"/>
    </source>
</evidence>
<accession>A0A8E1WLX1</accession>
<comment type="caution">
    <text evidence="1">The sequence shown here is derived from an EMBL/GenBank/DDBJ whole genome shotgun (WGS) entry which is preliminary data.</text>
</comment>
<protein>
    <submittedName>
        <fullName evidence="1">Uncharacterized protein</fullName>
    </submittedName>
</protein>
<organism evidence="1 2">
    <name type="scientific">Aminobacter carboxidus</name>
    <dbReference type="NCBI Taxonomy" id="376165"/>
    <lineage>
        <taxon>Bacteria</taxon>
        <taxon>Pseudomonadati</taxon>
        <taxon>Pseudomonadota</taxon>
        <taxon>Alphaproteobacteria</taxon>
        <taxon>Hyphomicrobiales</taxon>
        <taxon>Phyllobacteriaceae</taxon>
        <taxon>Aminobacter</taxon>
    </lineage>
</organism>
<reference evidence="1 2" key="1">
    <citation type="submission" date="2020-08" db="EMBL/GenBank/DDBJ databases">
        <title>Genomic Encyclopedia of Type Strains, Phase IV (KMG-IV): sequencing the most valuable type-strain genomes for metagenomic binning, comparative biology and taxonomic classification.</title>
        <authorList>
            <person name="Goeker M."/>
        </authorList>
    </citation>
    <scope>NUCLEOTIDE SEQUENCE [LARGE SCALE GENOMIC DNA]</scope>
    <source>
        <strain evidence="1 2">DSM 17454</strain>
    </source>
</reference>
<dbReference type="AlphaFoldDB" id="A0A8E1WLX1"/>
<dbReference type="EMBL" id="JACHGI010000020">
    <property type="protein sequence ID" value="MBB6469901.1"/>
    <property type="molecule type" value="Genomic_DNA"/>
</dbReference>
<name>A0A8E1WLX1_9HYPH</name>
<dbReference type="RefSeq" id="WP_184773657.1">
    <property type="nucleotide sequence ID" value="NZ_JACHGI010000020.1"/>
</dbReference>
<evidence type="ECO:0000313" key="2">
    <source>
        <dbReference type="Proteomes" id="UP000532373"/>
    </source>
</evidence>
<sequence>MAYDDQITKRLAAIHRRLDAIAKEEAQPKLIGGDAMRRVYDTQRDLLIAETEDLLDRWERLRDANRPNANIQDT</sequence>
<proteinExistence type="predicted"/>
<dbReference type="Proteomes" id="UP000532373">
    <property type="component" value="Unassembled WGS sequence"/>
</dbReference>